<evidence type="ECO:0000313" key="2">
    <source>
        <dbReference type="Proteomes" id="UP000650524"/>
    </source>
</evidence>
<sequence>MADRKVLINLCRTPFGTVFYTEGLRAAVGACAGMDDNIATVLFQSDGVYYCLKNVDRTDSLIYFESFKEMETELYVVKEDLDERGISEDELALDIFIIPRERAFELFQQNDFNLDF</sequence>
<gene>
    <name evidence="1" type="ORF">H8E19_02485</name>
</gene>
<dbReference type="InterPro" id="IPR027396">
    <property type="entry name" value="DsrEFH-like"/>
</dbReference>
<dbReference type="SUPFAM" id="SSF75169">
    <property type="entry name" value="DsrEFH-like"/>
    <property type="match status" value="1"/>
</dbReference>
<accession>A0A8J6MXA4</accession>
<evidence type="ECO:0000313" key="1">
    <source>
        <dbReference type="EMBL" id="MBC8176245.1"/>
    </source>
</evidence>
<dbReference type="EMBL" id="JACNJD010000116">
    <property type="protein sequence ID" value="MBC8176245.1"/>
    <property type="molecule type" value="Genomic_DNA"/>
</dbReference>
<protein>
    <submittedName>
        <fullName evidence="1">DsrE family protein</fullName>
    </submittedName>
</protein>
<name>A0A8J6MXA4_9DELT</name>
<dbReference type="Proteomes" id="UP000650524">
    <property type="component" value="Unassembled WGS sequence"/>
</dbReference>
<comment type="caution">
    <text evidence="1">The sequence shown here is derived from an EMBL/GenBank/DDBJ whole genome shotgun (WGS) entry which is preliminary data.</text>
</comment>
<proteinExistence type="predicted"/>
<reference evidence="1 2" key="1">
    <citation type="submission" date="2020-08" db="EMBL/GenBank/DDBJ databases">
        <title>Bridging the membrane lipid divide: bacteria of the FCB group superphylum have the potential to synthesize archaeal ether lipids.</title>
        <authorList>
            <person name="Villanueva L."/>
            <person name="Von Meijenfeldt F.A.B."/>
            <person name="Westbye A.B."/>
            <person name="Yadav S."/>
            <person name="Hopmans E.C."/>
            <person name="Dutilh B.E."/>
            <person name="Sinninghe Damste J.S."/>
        </authorList>
    </citation>
    <scope>NUCLEOTIDE SEQUENCE [LARGE SCALE GENOMIC DNA]</scope>
    <source>
        <strain evidence="1">NIOZ-UU27</strain>
    </source>
</reference>
<dbReference type="AlphaFoldDB" id="A0A8J6MXA4"/>
<organism evidence="1 2">
    <name type="scientific">Candidatus Desulfacyla euxinica</name>
    <dbReference type="NCBI Taxonomy" id="2841693"/>
    <lineage>
        <taxon>Bacteria</taxon>
        <taxon>Deltaproteobacteria</taxon>
        <taxon>Candidatus Desulfacyla</taxon>
    </lineage>
</organism>
<dbReference type="Gene3D" id="3.40.1260.10">
    <property type="entry name" value="DsrEFH-like"/>
    <property type="match status" value="1"/>
</dbReference>